<feature type="transmembrane region" description="Helical" evidence="1">
    <location>
        <begin position="182"/>
        <end position="198"/>
    </location>
</feature>
<dbReference type="GO" id="GO:0016740">
    <property type="term" value="F:transferase activity"/>
    <property type="evidence" value="ECO:0007669"/>
    <property type="project" value="UniProtKB-KW"/>
</dbReference>
<keyword evidence="1" id="KW-0472">Membrane</keyword>
<proteinExistence type="predicted"/>
<feature type="transmembrane region" description="Helical" evidence="1">
    <location>
        <begin position="255"/>
        <end position="276"/>
    </location>
</feature>
<dbReference type="RefSeq" id="WP_151667821.1">
    <property type="nucleotide sequence ID" value="NZ_WBVO01000008.1"/>
</dbReference>
<evidence type="ECO:0000313" key="3">
    <source>
        <dbReference type="Proteomes" id="UP000468650"/>
    </source>
</evidence>
<reference evidence="2 3" key="1">
    <citation type="submission" date="2019-09" db="EMBL/GenBank/DDBJ databases">
        <title>Genomes of family Cryomorphaceae.</title>
        <authorList>
            <person name="Bowman J.P."/>
        </authorList>
    </citation>
    <scope>NUCLEOTIDE SEQUENCE [LARGE SCALE GENOMIC DNA]</scope>
    <source>
        <strain evidence="2 3">LMG 25704</strain>
    </source>
</reference>
<dbReference type="AlphaFoldDB" id="A0A6N6REX7"/>
<accession>A0A6N6REX7</accession>
<feature type="transmembrane region" description="Helical" evidence="1">
    <location>
        <begin position="123"/>
        <end position="142"/>
    </location>
</feature>
<evidence type="ECO:0000256" key="1">
    <source>
        <dbReference type="SAM" id="Phobius"/>
    </source>
</evidence>
<dbReference type="Proteomes" id="UP000468650">
    <property type="component" value="Unassembled WGS sequence"/>
</dbReference>
<feature type="transmembrane region" description="Helical" evidence="1">
    <location>
        <begin position="210"/>
        <end position="234"/>
    </location>
</feature>
<comment type="caution">
    <text evidence="2">The sequence shown here is derived from an EMBL/GenBank/DDBJ whole genome shotgun (WGS) entry which is preliminary data.</text>
</comment>
<dbReference type="EMBL" id="WBVO01000008">
    <property type="protein sequence ID" value="KAB2808726.1"/>
    <property type="molecule type" value="Genomic_DNA"/>
</dbReference>
<feature type="transmembrane region" description="Helical" evidence="1">
    <location>
        <begin position="369"/>
        <end position="385"/>
    </location>
</feature>
<feature type="transmembrane region" description="Helical" evidence="1">
    <location>
        <begin position="339"/>
        <end position="357"/>
    </location>
</feature>
<protein>
    <submittedName>
        <fullName evidence="2">Glycosyltransferase family 39 protein</fullName>
    </submittedName>
</protein>
<name>A0A6N6REX7_9FLAO</name>
<sequence>MKARKSKIALLICFLLLIFGKSMFTGHWTFGGSIAWDVFGYYLYLPATFIQGDPLLTDPTWLNALMAEYEPSSTLYQVWNVQEGSRLIKYPMGMAILYLPSFIIGHGIALLTDAPADGMSWPYQWSLVVGSFMYLLIGLHFTRKILLKLFSDKTTALTLLILVLGTNFLQISTNNSLTAHPLQFALYAAFMWYVIRWYETKKLKHYNTFTVIWGVALLARPSAFVLLPIAVFWGCDSWSAIRDRWRWWVIDNRRLILRAVVIMLMIASPQMVYWFFATGSPIYYSYPNDGFDFLTPYIDEVLFSYRKGWWIYTPLMLLSLIGLIPLVRKNPKAGWPLALFWLFNLYIVGSWNTWWYGGSFGHRAFIDAYPIYAVSIAAVLSWVSTKSLLPKAVLTVFILGCISLNLFQSWQMNHWILSDTYMTEKYYWKVFGKTSVTKEDRMYMGITRGPSTTFDKTLPYELIIDTTITDLYITDLHRWGPGSFEFGDEMRNISLAEHTWWEIDVHTSQPLSDKVWLRVQTNHGNKRIKSKELLLESDSNYTSSVHYEYLTPILKDERDITKLFISSEGMSEINIDSLRVKVFEPTWYD</sequence>
<feature type="transmembrane region" description="Helical" evidence="1">
    <location>
        <begin position="90"/>
        <end position="111"/>
    </location>
</feature>
<organism evidence="2 3">
    <name type="scientific">Phaeocystidibacter luteus</name>
    <dbReference type="NCBI Taxonomy" id="911197"/>
    <lineage>
        <taxon>Bacteria</taxon>
        <taxon>Pseudomonadati</taxon>
        <taxon>Bacteroidota</taxon>
        <taxon>Flavobacteriia</taxon>
        <taxon>Flavobacteriales</taxon>
        <taxon>Phaeocystidibacteraceae</taxon>
        <taxon>Phaeocystidibacter</taxon>
    </lineage>
</organism>
<feature type="transmembrane region" description="Helical" evidence="1">
    <location>
        <begin position="309"/>
        <end position="327"/>
    </location>
</feature>
<feature type="transmembrane region" description="Helical" evidence="1">
    <location>
        <begin position="154"/>
        <end position="170"/>
    </location>
</feature>
<keyword evidence="1" id="KW-0812">Transmembrane</keyword>
<keyword evidence="3" id="KW-1185">Reference proteome</keyword>
<keyword evidence="1" id="KW-1133">Transmembrane helix</keyword>
<dbReference type="OrthoDB" id="136762at2"/>
<evidence type="ECO:0000313" key="2">
    <source>
        <dbReference type="EMBL" id="KAB2808726.1"/>
    </source>
</evidence>
<feature type="transmembrane region" description="Helical" evidence="1">
    <location>
        <begin position="392"/>
        <end position="410"/>
    </location>
</feature>
<keyword evidence="2" id="KW-0808">Transferase</keyword>
<gene>
    <name evidence="2" type="ORF">F8C67_10590</name>
</gene>